<protein>
    <submittedName>
        <fullName evidence="1">Uncharacterized protein</fullName>
    </submittedName>
</protein>
<name>R7QFW0_CHOCR</name>
<accession>R7QFW0</accession>
<proteinExistence type="predicted"/>
<dbReference type="Proteomes" id="UP000012073">
    <property type="component" value="Unassembled WGS sequence"/>
</dbReference>
<sequence length="115" mass="12866">MNSVVRGLRSFIVGSCRNSCFIDKRTDRLLHTIAEPRTLRLNGHHPRIKYPKLESCRRVGVSLKNPKSEKGLGWIAMASRLSVDGAIRAISLNPYVLALGAWELLLCALPRVCQK</sequence>
<dbReference type="PhylomeDB" id="R7QFW0"/>
<dbReference type="GeneID" id="17324487"/>
<evidence type="ECO:0000313" key="2">
    <source>
        <dbReference type="Proteomes" id="UP000012073"/>
    </source>
</evidence>
<keyword evidence="2" id="KW-1185">Reference proteome</keyword>
<organism evidence="1 2">
    <name type="scientific">Chondrus crispus</name>
    <name type="common">Carrageen Irish moss</name>
    <name type="synonym">Polymorpha crispa</name>
    <dbReference type="NCBI Taxonomy" id="2769"/>
    <lineage>
        <taxon>Eukaryota</taxon>
        <taxon>Rhodophyta</taxon>
        <taxon>Florideophyceae</taxon>
        <taxon>Rhodymeniophycidae</taxon>
        <taxon>Gigartinales</taxon>
        <taxon>Gigartinaceae</taxon>
        <taxon>Chondrus</taxon>
    </lineage>
</organism>
<dbReference type="KEGG" id="ccp:CHC_T00004947001"/>
<dbReference type="EMBL" id="HG001808">
    <property type="protein sequence ID" value="CDF36954.1"/>
    <property type="molecule type" value="Genomic_DNA"/>
</dbReference>
<dbReference type="AlphaFoldDB" id="R7QFW0"/>
<dbReference type="Gramene" id="CDF36954">
    <property type="protein sequence ID" value="CDF36954"/>
    <property type="gene ID" value="CHC_T00004947001"/>
</dbReference>
<gene>
    <name evidence="1" type="ORF">CHC_T00004947001</name>
</gene>
<dbReference type="RefSeq" id="XP_005716773.1">
    <property type="nucleotide sequence ID" value="XM_005716716.1"/>
</dbReference>
<evidence type="ECO:0000313" key="1">
    <source>
        <dbReference type="EMBL" id="CDF36954.1"/>
    </source>
</evidence>
<reference evidence="2" key="1">
    <citation type="journal article" date="2013" name="Proc. Natl. Acad. Sci. U.S.A.">
        <title>Genome structure and metabolic features in the red seaweed Chondrus crispus shed light on evolution of the Archaeplastida.</title>
        <authorList>
            <person name="Collen J."/>
            <person name="Porcel B."/>
            <person name="Carre W."/>
            <person name="Ball S.G."/>
            <person name="Chaparro C."/>
            <person name="Tonon T."/>
            <person name="Barbeyron T."/>
            <person name="Michel G."/>
            <person name="Noel B."/>
            <person name="Valentin K."/>
            <person name="Elias M."/>
            <person name="Artiguenave F."/>
            <person name="Arun A."/>
            <person name="Aury J.M."/>
            <person name="Barbosa-Neto J.F."/>
            <person name="Bothwell J.H."/>
            <person name="Bouget F.Y."/>
            <person name="Brillet L."/>
            <person name="Cabello-Hurtado F."/>
            <person name="Capella-Gutierrez S."/>
            <person name="Charrier B."/>
            <person name="Cladiere L."/>
            <person name="Cock J.M."/>
            <person name="Coelho S.M."/>
            <person name="Colleoni C."/>
            <person name="Czjzek M."/>
            <person name="Da Silva C."/>
            <person name="Delage L."/>
            <person name="Denoeud F."/>
            <person name="Deschamps P."/>
            <person name="Dittami S.M."/>
            <person name="Gabaldon T."/>
            <person name="Gachon C.M."/>
            <person name="Groisillier A."/>
            <person name="Herve C."/>
            <person name="Jabbari K."/>
            <person name="Katinka M."/>
            <person name="Kloareg B."/>
            <person name="Kowalczyk N."/>
            <person name="Labadie K."/>
            <person name="Leblanc C."/>
            <person name="Lopez P.J."/>
            <person name="McLachlan D.H."/>
            <person name="Meslet-Cladiere L."/>
            <person name="Moustafa A."/>
            <person name="Nehr Z."/>
            <person name="Nyvall Collen P."/>
            <person name="Panaud O."/>
            <person name="Partensky F."/>
            <person name="Poulain J."/>
            <person name="Rensing S.A."/>
            <person name="Rousvoal S."/>
            <person name="Samson G."/>
            <person name="Symeonidi A."/>
            <person name="Weissenbach J."/>
            <person name="Zambounis A."/>
            <person name="Wincker P."/>
            <person name="Boyen C."/>
        </authorList>
    </citation>
    <scope>NUCLEOTIDE SEQUENCE [LARGE SCALE GENOMIC DNA]</scope>
    <source>
        <strain evidence="2">cv. Stackhouse</strain>
    </source>
</reference>